<evidence type="ECO:0000256" key="1">
    <source>
        <dbReference type="ARBA" id="ARBA00004651"/>
    </source>
</evidence>
<dbReference type="EMBL" id="OU892278">
    <property type="protein sequence ID" value="CAG9765450.1"/>
    <property type="molecule type" value="Genomic_DNA"/>
</dbReference>
<keyword evidence="9 10" id="KW-0807">Transducer</keyword>
<evidence type="ECO:0000256" key="8">
    <source>
        <dbReference type="ARBA" id="ARBA00023170"/>
    </source>
</evidence>
<evidence type="ECO:0000256" key="3">
    <source>
        <dbReference type="ARBA" id="ARBA00022606"/>
    </source>
</evidence>
<dbReference type="GO" id="GO:0004984">
    <property type="term" value="F:olfactory receptor activity"/>
    <property type="evidence" value="ECO:0007669"/>
    <property type="project" value="InterPro"/>
</dbReference>
<dbReference type="Proteomes" id="UP001152799">
    <property type="component" value="Chromosome 2"/>
</dbReference>
<dbReference type="PANTHER" id="PTHR21137">
    <property type="entry name" value="ODORANT RECEPTOR"/>
    <property type="match status" value="1"/>
</dbReference>
<reference evidence="11" key="1">
    <citation type="submission" date="2022-01" db="EMBL/GenBank/DDBJ databases">
        <authorList>
            <person name="King R."/>
        </authorList>
    </citation>
    <scope>NUCLEOTIDE SEQUENCE</scope>
</reference>
<dbReference type="Pfam" id="PF02949">
    <property type="entry name" value="7tm_6"/>
    <property type="match status" value="1"/>
</dbReference>
<feature type="transmembrane region" description="Helical" evidence="10">
    <location>
        <begin position="267"/>
        <end position="287"/>
    </location>
</feature>
<gene>
    <name evidence="11" type="ORF">CEUTPL_LOCUS6056</name>
</gene>
<evidence type="ECO:0000256" key="5">
    <source>
        <dbReference type="ARBA" id="ARBA00022725"/>
    </source>
</evidence>
<comment type="caution">
    <text evidence="10">Lacks conserved residue(s) required for the propagation of feature annotation.</text>
</comment>
<evidence type="ECO:0000256" key="2">
    <source>
        <dbReference type="ARBA" id="ARBA00022475"/>
    </source>
</evidence>
<feature type="transmembrane region" description="Helical" evidence="10">
    <location>
        <begin position="187"/>
        <end position="208"/>
    </location>
</feature>
<feature type="transmembrane region" description="Helical" evidence="10">
    <location>
        <begin position="64"/>
        <end position="82"/>
    </location>
</feature>
<sequence length="389" mass="45385">MLKSAFYFCLLPDIVDFRNEFIRMLYNHCAKFVYGVAIFINFSQVVKLYQIFNDDPFILDEVFRNLNITLYFTNVIIRGIFLKGKLSGKIFKKVFEFEDSIYSTGDPTVQATYQTSLSLVQTTKYCYVITAFLMMGCYLPAPLFRDPYYITINNETVAVPQMPVSIWIPFHKSYLLSYLYAASCGSWVTYIFTITDMICYCFILFGVCQMDVLCHYISNFERYATEHSATHGTTLEKSLRKMQKDNLQRHKEIISYVIQLNDTMKNILLADFVPSSIQMATIIYLMLKNLSVVQVFLLSQFIVFQLARIFIYCYSANILTQKGLEIGTYWYNLDWTEYPEDIRKNIVMCILRPQKPLHISIGKFHDISLETFLAIVRGTYSYSLLLTTI</sequence>
<comment type="similarity">
    <text evidence="10">Belongs to the insect chemoreceptor superfamily. Heteromeric odorant receptor channel (TC 1.A.69) family.</text>
</comment>
<proteinExistence type="inferred from homology"/>
<feature type="transmembrane region" description="Helical" evidence="10">
    <location>
        <begin position="32"/>
        <end position="52"/>
    </location>
</feature>
<evidence type="ECO:0000313" key="12">
    <source>
        <dbReference type="Proteomes" id="UP001152799"/>
    </source>
</evidence>
<evidence type="ECO:0000256" key="6">
    <source>
        <dbReference type="ARBA" id="ARBA00022989"/>
    </source>
</evidence>
<keyword evidence="5 10" id="KW-0552">Olfaction</keyword>
<feature type="transmembrane region" description="Helical" evidence="10">
    <location>
        <begin position="125"/>
        <end position="144"/>
    </location>
</feature>
<dbReference type="OrthoDB" id="6717771at2759"/>
<dbReference type="GO" id="GO:0005549">
    <property type="term" value="F:odorant binding"/>
    <property type="evidence" value="ECO:0007669"/>
    <property type="project" value="InterPro"/>
</dbReference>
<evidence type="ECO:0000256" key="10">
    <source>
        <dbReference type="RuleBase" id="RU351113"/>
    </source>
</evidence>
<protein>
    <recommendedName>
        <fullName evidence="10">Odorant receptor</fullName>
    </recommendedName>
</protein>
<dbReference type="GO" id="GO:0005886">
    <property type="term" value="C:plasma membrane"/>
    <property type="evidence" value="ECO:0007669"/>
    <property type="project" value="UniProtKB-SubCell"/>
</dbReference>
<organism evidence="11 12">
    <name type="scientific">Ceutorhynchus assimilis</name>
    <name type="common">cabbage seed weevil</name>
    <dbReference type="NCBI Taxonomy" id="467358"/>
    <lineage>
        <taxon>Eukaryota</taxon>
        <taxon>Metazoa</taxon>
        <taxon>Ecdysozoa</taxon>
        <taxon>Arthropoda</taxon>
        <taxon>Hexapoda</taxon>
        <taxon>Insecta</taxon>
        <taxon>Pterygota</taxon>
        <taxon>Neoptera</taxon>
        <taxon>Endopterygota</taxon>
        <taxon>Coleoptera</taxon>
        <taxon>Polyphaga</taxon>
        <taxon>Cucujiformia</taxon>
        <taxon>Curculionidae</taxon>
        <taxon>Ceutorhynchinae</taxon>
        <taxon>Ceutorhynchus</taxon>
    </lineage>
</organism>
<dbReference type="InterPro" id="IPR004117">
    <property type="entry name" value="7tm6_olfct_rcpt"/>
</dbReference>
<dbReference type="GO" id="GO:0007165">
    <property type="term" value="P:signal transduction"/>
    <property type="evidence" value="ECO:0007669"/>
    <property type="project" value="UniProtKB-KW"/>
</dbReference>
<keyword evidence="12" id="KW-1185">Reference proteome</keyword>
<feature type="transmembrane region" description="Helical" evidence="10">
    <location>
        <begin position="293"/>
        <end position="314"/>
    </location>
</feature>
<dbReference type="PANTHER" id="PTHR21137:SF3">
    <property type="entry name" value="ODORANT RECEPTOR 30A-RELATED"/>
    <property type="match status" value="1"/>
</dbReference>
<keyword evidence="3 10" id="KW-0716">Sensory transduction</keyword>
<comment type="subcellular location">
    <subcellularLocation>
        <location evidence="1 10">Cell membrane</location>
        <topology evidence="1 10">Multi-pass membrane protein</topology>
    </subcellularLocation>
</comment>
<keyword evidence="6 10" id="KW-1133">Transmembrane helix</keyword>
<keyword evidence="8 10" id="KW-0675">Receptor</keyword>
<accession>A0A9N9MNJ4</accession>
<name>A0A9N9MNJ4_9CUCU</name>
<evidence type="ECO:0000256" key="7">
    <source>
        <dbReference type="ARBA" id="ARBA00023136"/>
    </source>
</evidence>
<evidence type="ECO:0000313" key="11">
    <source>
        <dbReference type="EMBL" id="CAG9765450.1"/>
    </source>
</evidence>
<evidence type="ECO:0000256" key="9">
    <source>
        <dbReference type="ARBA" id="ARBA00023224"/>
    </source>
</evidence>
<keyword evidence="4 10" id="KW-0812">Transmembrane</keyword>
<evidence type="ECO:0000256" key="4">
    <source>
        <dbReference type="ARBA" id="ARBA00022692"/>
    </source>
</evidence>
<keyword evidence="2" id="KW-1003">Cell membrane</keyword>
<dbReference type="AlphaFoldDB" id="A0A9N9MNJ4"/>
<keyword evidence="7 10" id="KW-0472">Membrane</keyword>